<dbReference type="PROSITE" id="PS51285">
    <property type="entry name" value="AGC_KINASE_CTER"/>
    <property type="match status" value="1"/>
</dbReference>
<keyword evidence="2" id="KW-0597">Phosphoprotein</keyword>
<dbReference type="PROSITE" id="PS50011">
    <property type="entry name" value="PROTEIN_KINASE_DOM"/>
    <property type="match status" value="1"/>
</dbReference>
<dbReference type="InterPro" id="IPR008271">
    <property type="entry name" value="Ser/Thr_kinase_AS"/>
</dbReference>
<dbReference type="FunFam" id="1.10.510.10:FF:000048">
    <property type="entry name" value="Protein kinase C"/>
    <property type="match status" value="1"/>
</dbReference>
<dbReference type="Gene3D" id="1.10.510.10">
    <property type="entry name" value="Transferase(Phosphotransferase) domain 1"/>
    <property type="match status" value="1"/>
</dbReference>
<dbReference type="GO" id="GO:0005524">
    <property type="term" value="F:ATP binding"/>
    <property type="evidence" value="ECO:0007669"/>
    <property type="project" value="UniProtKB-UniRule"/>
</dbReference>
<dbReference type="SUPFAM" id="SSF56112">
    <property type="entry name" value="Protein kinase-like (PK-like)"/>
    <property type="match status" value="1"/>
</dbReference>
<evidence type="ECO:0000259" key="10">
    <source>
        <dbReference type="PROSITE" id="PS50011"/>
    </source>
</evidence>
<dbReference type="SMART" id="SM00133">
    <property type="entry name" value="S_TK_X"/>
    <property type="match status" value="1"/>
</dbReference>
<dbReference type="Proteomes" id="UP000774326">
    <property type="component" value="Unassembled WGS sequence"/>
</dbReference>
<keyword evidence="5" id="KW-0418">Kinase</keyword>
<evidence type="ECO:0000256" key="1">
    <source>
        <dbReference type="ARBA" id="ARBA00022527"/>
    </source>
</evidence>
<evidence type="ECO:0000256" key="3">
    <source>
        <dbReference type="ARBA" id="ARBA00022679"/>
    </source>
</evidence>
<dbReference type="PROSITE" id="PS00108">
    <property type="entry name" value="PROTEIN_KINASE_ST"/>
    <property type="match status" value="1"/>
</dbReference>
<keyword evidence="6 7" id="KW-0067">ATP-binding</keyword>
<dbReference type="PANTHER" id="PTHR24351">
    <property type="entry name" value="RIBOSOMAL PROTEIN S6 KINASE"/>
    <property type="match status" value="1"/>
</dbReference>
<evidence type="ECO:0000256" key="5">
    <source>
        <dbReference type="ARBA" id="ARBA00022777"/>
    </source>
</evidence>
<accession>A0A9P8QBX1</accession>
<evidence type="ECO:0000256" key="7">
    <source>
        <dbReference type="PROSITE-ProRule" id="PRU10141"/>
    </source>
</evidence>
<evidence type="ECO:0000256" key="9">
    <source>
        <dbReference type="SAM" id="MobiDB-lite"/>
    </source>
</evidence>
<dbReference type="OrthoDB" id="63267at2759"/>
<dbReference type="FunFam" id="3.30.200.20:FF:000042">
    <property type="entry name" value="Aurora kinase A"/>
    <property type="match status" value="1"/>
</dbReference>
<feature type="domain" description="AGC-kinase C-terminal" evidence="11">
    <location>
        <begin position="373"/>
        <end position="443"/>
    </location>
</feature>
<organism evidence="12 13">
    <name type="scientific">Wickerhamomyces pijperi</name>
    <name type="common">Yeast</name>
    <name type="synonym">Pichia pijperi</name>
    <dbReference type="NCBI Taxonomy" id="599730"/>
    <lineage>
        <taxon>Eukaryota</taxon>
        <taxon>Fungi</taxon>
        <taxon>Dikarya</taxon>
        <taxon>Ascomycota</taxon>
        <taxon>Saccharomycotina</taxon>
        <taxon>Saccharomycetes</taxon>
        <taxon>Phaffomycetales</taxon>
        <taxon>Wickerhamomycetaceae</taxon>
        <taxon>Wickerhamomyces</taxon>
    </lineage>
</organism>
<sequence>MTYDPVFALEEDEDRSTQVTQLQTQFQDSLNLNQTIHHSEHLAIPIPIPATTQRQRRRSSNRNTPQHRLGSSYEIELSDSYTKANSSLNIPSLSTIQSSSDLTAETVRPSAGPKASDFQPIIVLGEGSYGKVILVRENKTGKLYAMKKLKKASLIIQTKTIERTMTEKTILERVKHPNIVKLYYSFQDHERLYLILEYIQGGELFQHLQIEKFVSETDAAVHLSQIVLALQHLHSIGIIYRDLKPENCLLDTNGFLILTDFGLSKESLSEDDRCTSLIGTPEYMAPEILQDVPYDNAVDFWSLGCVMHDMLTGGPPFTGNSNKIIYDKITTKKLKLPFYLSLDAKDLIQRLLQKNPQKRLTNWETLQKHRFFRNVDWGKIASQDFIPPIVPIITDPILAENFDQEFTNKIITPLGSYDGQVIDGENPFKGFSYVDNSFKDIYG</sequence>
<reference evidence="12" key="1">
    <citation type="journal article" date="2021" name="Open Biol.">
        <title>Shared evolutionary footprints suggest mitochondrial oxidative damage underlies multiple complex I losses in fungi.</title>
        <authorList>
            <person name="Schikora-Tamarit M.A."/>
            <person name="Marcet-Houben M."/>
            <person name="Nosek J."/>
            <person name="Gabaldon T."/>
        </authorList>
    </citation>
    <scope>NUCLEOTIDE SEQUENCE</scope>
    <source>
        <strain evidence="12">CBS2887</strain>
    </source>
</reference>
<evidence type="ECO:0000256" key="6">
    <source>
        <dbReference type="ARBA" id="ARBA00022840"/>
    </source>
</evidence>
<keyword evidence="3" id="KW-0808">Transferase</keyword>
<feature type="binding site" evidence="7">
    <location>
        <position position="147"/>
    </location>
    <ligand>
        <name>ATP</name>
        <dbReference type="ChEBI" id="CHEBI:30616"/>
    </ligand>
</feature>
<comment type="caution">
    <text evidence="12">The sequence shown here is derived from an EMBL/GenBank/DDBJ whole genome shotgun (WGS) entry which is preliminary data.</text>
</comment>
<keyword evidence="1 8" id="KW-0723">Serine/threonine-protein kinase</keyword>
<dbReference type="Pfam" id="PF00069">
    <property type="entry name" value="Pkinase"/>
    <property type="match status" value="1"/>
</dbReference>
<evidence type="ECO:0000313" key="13">
    <source>
        <dbReference type="Proteomes" id="UP000774326"/>
    </source>
</evidence>
<protein>
    <recommendedName>
        <fullName evidence="14">Protein kinase domain-containing protein</fullName>
    </recommendedName>
</protein>
<feature type="region of interest" description="Disordered" evidence="9">
    <location>
        <begin position="48"/>
        <end position="71"/>
    </location>
</feature>
<dbReference type="Gene3D" id="3.30.200.20">
    <property type="entry name" value="Phosphorylase Kinase, domain 1"/>
    <property type="match status" value="1"/>
</dbReference>
<evidence type="ECO:0000313" key="12">
    <source>
        <dbReference type="EMBL" id="KAH3686682.1"/>
    </source>
</evidence>
<proteinExistence type="inferred from homology"/>
<reference evidence="12" key="2">
    <citation type="submission" date="2021-01" db="EMBL/GenBank/DDBJ databases">
        <authorList>
            <person name="Schikora-Tamarit M.A."/>
        </authorList>
    </citation>
    <scope>NUCLEOTIDE SEQUENCE</scope>
    <source>
        <strain evidence="12">CBS2887</strain>
    </source>
</reference>
<dbReference type="AlphaFoldDB" id="A0A9P8QBX1"/>
<dbReference type="PROSITE" id="PS00107">
    <property type="entry name" value="PROTEIN_KINASE_ATP"/>
    <property type="match status" value="1"/>
</dbReference>
<evidence type="ECO:0000259" key="11">
    <source>
        <dbReference type="PROSITE" id="PS51285"/>
    </source>
</evidence>
<dbReference type="InterPro" id="IPR017441">
    <property type="entry name" value="Protein_kinase_ATP_BS"/>
</dbReference>
<evidence type="ECO:0000256" key="2">
    <source>
        <dbReference type="ARBA" id="ARBA00022553"/>
    </source>
</evidence>
<dbReference type="InterPro" id="IPR011009">
    <property type="entry name" value="Kinase-like_dom_sf"/>
</dbReference>
<name>A0A9P8QBX1_WICPI</name>
<evidence type="ECO:0000256" key="4">
    <source>
        <dbReference type="ARBA" id="ARBA00022741"/>
    </source>
</evidence>
<dbReference type="InterPro" id="IPR000961">
    <property type="entry name" value="AGC-kinase_C"/>
</dbReference>
<evidence type="ECO:0000256" key="8">
    <source>
        <dbReference type="RuleBase" id="RU000304"/>
    </source>
</evidence>
<dbReference type="EMBL" id="JAEUBG010001265">
    <property type="protein sequence ID" value="KAH3686682.1"/>
    <property type="molecule type" value="Genomic_DNA"/>
</dbReference>
<dbReference type="GO" id="GO:0004674">
    <property type="term" value="F:protein serine/threonine kinase activity"/>
    <property type="evidence" value="ECO:0007669"/>
    <property type="project" value="UniProtKB-KW"/>
</dbReference>
<dbReference type="CDD" id="cd05123">
    <property type="entry name" value="STKc_AGC"/>
    <property type="match status" value="1"/>
</dbReference>
<gene>
    <name evidence="12" type="ORF">WICPIJ_002326</name>
</gene>
<feature type="domain" description="Protein kinase" evidence="10">
    <location>
        <begin position="118"/>
        <end position="372"/>
    </location>
</feature>
<dbReference type="SMART" id="SM00220">
    <property type="entry name" value="S_TKc"/>
    <property type="match status" value="1"/>
</dbReference>
<dbReference type="InterPro" id="IPR000719">
    <property type="entry name" value="Prot_kinase_dom"/>
</dbReference>
<comment type="similarity">
    <text evidence="8">Belongs to the protein kinase superfamily.</text>
</comment>
<dbReference type="InterPro" id="IPR045270">
    <property type="entry name" value="STKc_AGC"/>
</dbReference>
<keyword evidence="13" id="KW-1185">Reference proteome</keyword>
<keyword evidence="4 7" id="KW-0547">Nucleotide-binding</keyword>
<evidence type="ECO:0008006" key="14">
    <source>
        <dbReference type="Google" id="ProtNLM"/>
    </source>
</evidence>